<evidence type="ECO:0000313" key="13">
    <source>
        <dbReference type="Proteomes" id="UP000694558"/>
    </source>
</evidence>
<sequence length="638" mass="71784">MGRKVTLATCSLNQWALDFDGNLERILRSIEVARTRGAKYRLGPELEIWPVMHHNVRYNCRVLFLNGKILLIRPKMLMANKGNYREIRWFSPWNQLRVEEYFLPRMIQEVTGQDTVPFGDCVLSTKDTCIGTEICHELWSPRSPHIRMGLDGVEIFTNSSASHHELRKADNRVDLVKSATTKSGGVYLYANQKGCDGDRVYYDGCAMVAVNGDIVAQGAHRKASVSSYSHTSLVKVDFSLSTGNDLYLPTHQPIRWHFHTPEEEISLGPACWLWDYLRRSGQAGFLLPLSGGVDSSSTACIVHSMCVLLCQAVEDGNSQVLGDIRRVVGDESYCPQHAKELCGRIFTTFYMASKNSSEDTCNRAKDLANQIGSTHMNINIDMAVKGILGIFSAATGRWPQFRANGGSQRENLALQNVQARVRMVLAYLFAQLSLWASGRPGGLLVLGSANVDESLTGYFTKYDCSSADINPIGGISKTDLKSFLLYCVEQFQLTALKGILAAPPTAELEPLTDGQVSQTDEVDMGMTYSELSVIGRLRKISKCGPFSMFCKLIHTWKDSLSATQVAQKVKHFFRMYSMNRHKMTTVTPSYHAESYSPDDNRFDLRPFLYNTRWTWQFRCIDNQVEICWRNNVTLLLEQ</sequence>
<dbReference type="InterPro" id="IPR003694">
    <property type="entry name" value="NAD_synthase"/>
</dbReference>
<evidence type="ECO:0000313" key="12">
    <source>
        <dbReference type="Ensembl" id="ENSSMAP00000046777.1"/>
    </source>
</evidence>
<dbReference type="NCBIfam" id="TIGR00552">
    <property type="entry name" value="nadE"/>
    <property type="match status" value="1"/>
</dbReference>
<evidence type="ECO:0000256" key="4">
    <source>
        <dbReference type="ARBA" id="ARBA00012743"/>
    </source>
</evidence>
<evidence type="ECO:0000256" key="10">
    <source>
        <dbReference type="PIRNR" id="PIRNR006630"/>
    </source>
</evidence>
<accession>A0A8D3CHL9</accession>
<comment type="pathway">
    <text evidence="1 10">Cofactor biosynthesis; NAD(+) biosynthesis; NAD(+) from deamido-NAD(+) (L-Gln route): step 1/1.</text>
</comment>
<comment type="similarity">
    <text evidence="2 10">In the C-terminal section; belongs to the NAD synthetase family.</text>
</comment>
<dbReference type="EC" id="6.3.5.1" evidence="4 10"/>
<dbReference type="CDD" id="cd07570">
    <property type="entry name" value="GAT_Gln-NAD-synth"/>
    <property type="match status" value="1"/>
</dbReference>
<dbReference type="PANTHER" id="PTHR23090">
    <property type="entry name" value="NH 3 /GLUTAMINE-DEPENDENT NAD + SYNTHETASE"/>
    <property type="match status" value="1"/>
</dbReference>
<dbReference type="InterPro" id="IPR014445">
    <property type="entry name" value="Gln-dep_NAD_synthase"/>
</dbReference>
<name>A0A8D3CHL9_SCOMX</name>
<dbReference type="PANTHER" id="PTHR23090:SF9">
    <property type="entry name" value="GLUTAMINE-DEPENDENT NAD(+) SYNTHETASE"/>
    <property type="match status" value="1"/>
</dbReference>
<evidence type="ECO:0000256" key="8">
    <source>
        <dbReference type="ARBA" id="ARBA00022840"/>
    </source>
</evidence>
<organism evidence="12 13">
    <name type="scientific">Scophthalmus maximus</name>
    <name type="common">Turbot</name>
    <name type="synonym">Psetta maxima</name>
    <dbReference type="NCBI Taxonomy" id="52904"/>
    <lineage>
        <taxon>Eukaryota</taxon>
        <taxon>Metazoa</taxon>
        <taxon>Chordata</taxon>
        <taxon>Craniata</taxon>
        <taxon>Vertebrata</taxon>
        <taxon>Euteleostomi</taxon>
        <taxon>Actinopterygii</taxon>
        <taxon>Neopterygii</taxon>
        <taxon>Teleostei</taxon>
        <taxon>Neoteleostei</taxon>
        <taxon>Acanthomorphata</taxon>
        <taxon>Carangaria</taxon>
        <taxon>Pleuronectiformes</taxon>
        <taxon>Pleuronectoidei</taxon>
        <taxon>Scophthalmidae</taxon>
        <taxon>Scophthalmus</taxon>
    </lineage>
</organism>
<keyword evidence="7 10" id="KW-0547">Nucleotide-binding</keyword>
<reference evidence="12" key="1">
    <citation type="submission" date="2023-05" db="EMBL/GenBank/DDBJ databases">
        <title>High-quality long-read genome of Scophthalmus maximus.</title>
        <authorList>
            <person name="Lien S."/>
            <person name="Martinez P."/>
        </authorList>
    </citation>
    <scope>NUCLEOTIDE SEQUENCE [LARGE SCALE GENOMIC DNA]</scope>
</reference>
<comment type="catalytic activity">
    <reaction evidence="10">
        <text>deamido-NAD(+) + L-glutamine + ATP + H2O = L-glutamate + AMP + diphosphate + NAD(+) + H(+)</text>
        <dbReference type="Rhea" id="RHEA:24384"/>
        <dbReference type="ChEBI" id="CHEBI:15377"/>
        <dbReference type="ChEBI" id="CHEBI:15378"/>
        <dbReference type="ChEBI" id="CHEBI:29985"/>
        <dbReference type="ChEBI" id="CHEBI:30616"/>
        <dbReference type="ChEBI" id="CHEBI:33019"/>
        <dbReference type="ChEBI" id="CHEBI:57540"/>
        <dbReference type="ChEBI" id="CHEBI:58359"/>
        <dbReference type="ChEBI" id="CHEBI:58437"/>
        <dbReference type="ChEBI" id="CHEBI:456215"/>
        <dbReference type="EC" id="6.3.5.1"/>
    </reaction>
</comment>
<reference evidence="12" key="2">
    <citation type="submission" date="2025-08" db="UniProtKB">
        <authorList>
            <consortium name="Ensembl"/>
        </authorList>
    </citation>
    <scope>IDENTIFICATION</scope>
</reference>
<comment type="subunit">
    <text evidence="3">Homohexamer.</text>
</comment>
<dbReference type="Pfam" id="PF02540">
    <property type="entry name" value="NAD_synthase"/>
    <property type="match status" value="1"/>
</dbReference>
<dbReference type="CDD" id="cd00553">
    <property type="entry name" value="NAD_synthase"/>
    <property type="match status" value="1"/>
</dbReference>
<dbReference type="HAMAP" id="MF_02090">
    <property type="entry name" value="NadE_glutamine_dep"/>
    <property type="match status" value="1"/>
</dbReference>
<dbReference type="PROSITE" id="PS50263">
    <property type="entry name" value="CN_HYDROLASE"/>
    <property type="match status" value="1"/>
</dbReference>
<keyword evidence="9 10" id="KW-0520">NAD</keyword>
<proteinExistence type="inferred from homology"/>
<evidence type="ECO:0000256" key="2">
    <source>
        <dbReference type="ARBA" id="ARBA00007145"/>
    </source>
</evidence>
<dbReference type="SUPFAM" id="SSF52402">
    <property type="entry name" value="Adenine nucleotide alpha hydrolases-like"/>
    <property type="match status" value="1"/>
</dbReference>
<dbReference type="SUPFAM" id="SSF56317">
    <property type="entry name" value="Carbon-nitrogen hydrolase"/>
    <property type="match status" value="1"/>
</dbReference>
<keyword evidence="6 10" id="KW-0436">Ligase</keyword>
<dbReference type="InterPro" id="IPR022310">
    <property type="entry name" value="NAD/GMP_synthase"/>
</dbReference>
<dbReference type="Gene3D" id="3.40.50.620">
    <property type="entry name" value="HUPs"/>
    <property type="match status" value="1"/>
</dbReference>
<dbReference type="Pfam" id="PF00795">
    <property type="entry name" value="CN_hydrolase"/>
    <property type="match status" value="1"/>
</dbReference>
<dbReference type="UniPathway" id="UPA00253">
    <property type="reaction ID" value="UER00334"/>
</dbReference>
<evidence type="ECO:0000259" key="11">
    <source>
        <dbReference type="PROSITE" id="PS50263"/>
    </source>
</evidence>
<dbReference type="Gene3D" id="3.60.110.10">
    <property type="entry name" value="Carbon-nitrogen hydrolase"/>
    <property type="match status" value="2"/>
</dbReference>
<evidence type="ECO:0000256" key="5">
    <source>
        <dbReference type="ARBA" id="ARBA00017309"/>
    </source>
</evidence>
<dbReference type="GeneTree" id="ENSGT00390000010152"/>
<dbReference type="InterPro" id="IPR014729">
    <property type="entry name" value="Rossmann-like_a/b/a_fold"/>
</dbReference>
<evidence type="ECO:0000256" key="9">
    <source>
        <dbReference type="ARBA" id="ARBA00023027"/>
    </source>
</evidence>
<dbReference type="GO" id="GO:0009435">
    <property type="term" value="P:NAD+ biosynthetic process"/>
    <property type="evidence" value="ECO:0007669"/>
    <property type="project" value="UniProtKB-UniRule"/>
</dbReference>
<dbReference type="AlphaFoldDB" id="A0A8D3CHL9"/>
<dbReference type="FunFam" id="3.40.50.620:FF:000036">
    <property type="entry name" value="Glutamine-dependent NAD(+) synthetase"/>
    <property type="match status" value="1"/>
</dbReference>
<dbReference type="InterPro" id="IPR003010">
    <property type="entry name" value="C-N_Hydrolase"/>
</dbReference>
<evidence type="ECO:0000256" key="3">
    <source>
        <dbReference type="ARBA" id="ARBA00011643"/>
    </source>
</evidence>
<dbReference type="Ensembl" id="ENSSMAT00000035738.1">
    <property type="protein sequence ID" value="ENSSMAP00000046777.1"/>
    <property type="gene ID" value="ENSSMAG00000016657.2"/>
</dbReference>
<evidence type="ECO:0000256" key="7">
    <source>
        <dbReference type="ARBA" id="ARBA00022741"/>
    </source>
</evidence>
<dbReference type="InterPro" id="IPR036526">
    <property type="entry name" value="C-N_Hydrolase_sf"/>
</dbReference>
<evidence type="ECO:0000256" key="6">
    <source>
        <dbReference type="ARBA" id="ARBA00022598"/>
    </source>
</evidence>
<protein>
    <recommendedName>
        <fullName evidence="5 10">Glutamine-dependent NAD(+) synthetase</fullName>
        <ecNumber evidence="4 10">6.3.5.1</ecNumber>
    </recommendedName>
    <alternativeName>
        <fullName evidence="10">NAD(+) synthase [glutamine-hydrolyzing]</fullName>
    </alternativeName>
</protein>
<dbReference type="GO" id="GO:0003952">
    <property type="term" value="F:NAD+ synthase (glutamine-hydrolyzing) activity"/>
    <property type="evidence" value="ECO:0007669"/>
    <property type="project" value="UniProtKB-UniRule"/>
</dbReference>
<dbReference type="PIRSF" id="PIRSF006630">
    <property type="entry name" value="NADS_GAT"/>
    <property type="match status" value="1"/>
</dbReference>
<evidence type="ECO:0000256" key="1">
    <source>
        <dbReference type="ARBA" id="ARBA00005188"/>
    </source>
</evidence>
<gene>
    <name evidence="12" type="primary">nadsyn1</name>
</gene>
<dbReference type="GO" id="GO:0004359">
    <property type="term" value="F:glutaminase activity"/>
    <property type="evidence" value="ECO:0007669"/>
    <property type="project" value="InterPro"/>
</dbReference>
<dbReference type="Proteomes" id="UP000694558">
    <property type="component" value="Chromosome 5"/>
</dbReference>
<dbReference type="GO" id="GO:0005524">
    <property type="term" value="F:ATP binding"/>
    <property type="evidence" value="ECO:0007669"/>
    <property type="project" value="UniProtKB-UniRule"/>
</dbReference>
<keyword evidence="8 10" id="KW-0067">ATP-binding</keyword>
<dbReference type="GO" id="GO:0005737">
    <property type="term" value="C:cytoplasm"/>
    <property type="evidence" value="ECO:0007669"/>
    <property type="project" value="InterPro"/>
</dbReference>
<feature type="domain" description="CN hydrolase" evidence="11">
    <location>
        <begin position="5"/>
        <end position="240"/>
    </location>
</feature>